<dbReference type="Gene3D" id="3.90.1200.10">
    <property type="match status" value="1"/>
</dbReference>
<dbReference type="STRING" id="1527.SAMN04489757_11433"/>
<gene>
    <name evidence="3" type="ORF">SAMN04489757_11433</name>
</gene>
<dbReference type="GO" id="GO:0009088">
    <property type="term" value="P:threonine biosynthetic process"/>
    <property type="evidence" value="ECO:0007669"/>
    <property type="project" value="TreeGrafter"/>
</dbReference>
<keyword evidence="3" id="KW-0808">Transferase</keyword>
<comment type="similarity">
    <text evidence="1">Belongs to the pseudomonas-type ThrB family.</text>
</comment>
<dbReference type="RefSeq" id="WP_091686445.1">
    <property type="nucleotide sequence ID" value="NZ_BAABFM010000048.1"/>
</dbReference>
<dbReference type="GO" id="GO:0004413">
    <property type="term" value="F:homoserine kinase activity"/>
    <property type="evidence" value="ECO:0007669"/>
    <property type="project" value="TreeGrafter"/>
</dbReference>
<evidence type="ECO:0000259" key="2">
    <source>
        <dbReference type="Pfam" id="PF01636"/>
    </source>
</evidence>
<dbReference type="InterPro" id="IPR050249">
    <property type="entry name" value="Pseudomonas-type_ThrB"/>
</dbReference>
<organism evidence="3 4">
    <name type="scientific">Anaerocolumna aminovalerica</name>
    <dbReference type="NCBI Taxonomy" id="1527"/>
    <lineage>
        <taxon>Bacteria</taxon>
        <taxon>Bacillati</taxon>
        <taxon>Bacillota</taxon>
        <taxon>Clostridia</taxon>
        <taxon>Lachnospirales</taxon>
        <taxon>Lachnospiraceae</taxon>
        <taxon>Anaerocolumna</taxon>
    </lineage>
</organism>
<dbReference type="PANTHER" id="PTHR21064:SF6">
    <property type="entry name" value="AMINOGLYCOSIDE PHOSPHOTRANSFERASE DOMAIN-CONTAINING PROTEIN"/>
    <property type="match status" value="1"/>
</dbReference>
<dbReference type="PANTHER" id="PTHR21064">
    <property type="entry name" value="AMINOGLYCOSIDE PHOSPHOTRANSFERASE DOMAIN-CONTAINING PROTEIN-RELATED"/>
    <property type="match status" value="1"/>
</dbReference>
<evidence type="ECO:0000313" key="3">
    <source>
        <dbReference type="EMBL" id="SFO23243.1"/>
    </source>
</evidence>
<keyword evidence="3" id="KW-0418">Kinase</keyword>
<proteinExistence type="inferred from homology"/>
<dbReference type="InterPro" id="IPR002575">
    <property type="entry name" value="Aminoglycoside_PTrfase"/>
</dbReference>
<dbReference type="Pfam" id="PF01636">
    <property type="entry name" value="APH"/>
    <property type="match status" value="1"/>
</dbReference>
<name>A0A1I5FHY2_9FIRM</name>
<dbReference type="Gene3D" id="3.30.200.20">
    <property type="entry name" value="Phosphorylase Kinase, domain 1"/>
    <property type="match status" value="1"/>
</dbReference>
<keyword evidence="4" id="KW-1185">Reference proteome</keyword>
<dbReference type="OrthoDB" id="4030632at2"/>
<accession>A0A1I5FHY2</accession>
<dbReference type="SUPFAM" id="SSF56112">
    <property type="entry name" value="Protein kinase-like (PK-like)"/>
    <property type="match status" value="1"/>
</dbReference>
<dbReference type="Proteomes" id="UP000198806">
    <property type="component" value="Unassembled WGS sequence"/>
</dbReference>
<evidence type="ECO:0000256" key="1">
    <source>
        <dbReference type="ARBA" id="ARBA00038240"/>
    </source>
</evidence>
<evidence type="ECO:0000313" key="4">
    <source>
        <dbReference type="Proteomes" id="UP000198806"/>
    </source>
</evidence>
<dbReference type="InterPro" id="IPR011009">
    <property type="entry name" value="Kinase-like_dom_sf"/>
</dbReference>
<reference evidence="3 4" key="1">
    <citation type="submission" date="2016-10" db="EMBL/GenBank/DDBJ databases">
        <authorList>
            <person name="de Groot N.N."/>
        </authorList>
    </citation>
    <scope>NUCLEOTIDE SEQUENCE [LARGE SCALE GENOMIC DNA]</scope>
    <source>
        <strain evidence="3 4">DSM 1283</strain>
    </source>
</reference>
<dbReference type="AlphaFoldDB" id="A0A1I5FHY2"/>
<dbReference type="EMBL" id="FOWD01000014">
    <property type="protein sequence ID" value="SFO23243.1"/>
    <property type="molecule type" value="Genomic_DNA"/>
</dbReference>
<feature type="domain" description="Aminoglycoside phosphotransferase" evidence="2">
    <location>
        <begin position="32"/>
        <end position="264"/>
    </location>
</feature>
<sequence length="341" mass="39839">MEKHIHTLFNEEILASACSKYNMDRGSVKKVGGFENYVYGYTINNKEYVLRLTHSSHRSKNMVQGELDWVEYLSKNHSAVCMPVYSKNHQLVEIIPIAEDNYFIATSFEKAEGRHIQAKDANDSLFCTWGKVIGKMHQLTKSYKPKNTATTRPAWHEEKLFSNCREYLPEGHEIVADKLEKMIHKLKSLPQDKDGYGLIHTDIHSGNFFINKGDITVFDFDDCSYMYFISDIAIALFYCLLRPDTPENRLAFANRFLKAFLDGYREENKLDDFWIQLLPDFLKLRELLLYVVVYRSCDMNNPGPWEENYMRNRRESIENDIPFIGLEWDLSPFMNLSASTL</sequence>
<protein>
    <submittedName>
        <fullName evidence="3">Ser/Thr protein kinase RdoA involved in Cpx stress response, MazF antagonist</fullName>
    </submittedName>
</protein>